<evidence type="ECO:0000256" key="3">
    <source>
        <dbReference type="PROSITE-ProRule" id="PRU10007"/>
    </source>
</evidence>
<dbReference type="PANTHER" id="PTHR11699">
    <property type="entry name" value="ALDEHYDE DEHYDROGENASE-RELATED"/>
    <property type="match status" value="1"/>
</dbReference>
<reference evidence="7 8" key="1">
    <citation type="submission" date="2017-03" db="EMBL/GenBank/DDBJ databases">
        <authorList>
            <person name="Afonso C.L."/>
            <person name="Miller P.J."/>
            <person name="Scott M.A."/>
            <person name="Spackman E."/>
            <person name="Goraichik I."/>
            <person name="Dimitrov K.M."/>
            <person name="Suarez D.L."/>
            <person name="Swayne D.E."/>
        </authorList>
    </citation>
    <scope>NUCLEOTIDE SEQUENCE [LARGE SCALE GENOMIC DNA]</scope>
    <source>
        <strain evidence="7 8">CIP 102111</strain>
    </source>
</reference>
<dbReference type="InterPro" id="IPR016162">
    <property type="entry name" value="Ald_DH_N"/>
</dbReference>
<dbReference type="InterPro" id="IPR016163">
    <property type="entry name" value="Ald_DH_C"/>
</dbReference>
<evidence type="ECO:0000256" key="1">
    <source>
        <dbReference type="ARBA" id="ARBA00009986"/>
    </source>
</evidence>
<keyword evidence="2 4" id="KW-0560">Oxidoreductase</keyword>
<dbReference type="InterPro" id="IPR016160">
    <property type="entry name" value="Ald_DH_CS_CYS"/>
</dbReference>
<evidence type="ECO:0000256" key="4">
    <source>
        <dbReference type="RuleBase" id="RU003345"/>
    </source>
</evidence>
<dbReference type="Proteomes" id="UP000234333">
    <property type="component" value="Unassembled WGS sequence"/>
</dbReference>
<feature type="active site" evidence="3">
    <location>
        <position position="262"/>
    </location>
</feature>
<protein>
    <submittedName>
        <fullName evidence="7">Aldehyde dehydrogenase (NAD+)</fullName>
        <ecNumber evidence="7">1.2.1.3</ecNumber>
    </submittedName>
</protein>
<dbReference type="PROSITE" id="PS00687">
    <property type="entry name" value="ALDEHYDE_DEHYDR_GLU"/>
    <property type="match status" value="1"/>
</dbReference>
<dbReference type="Pfam" id="PF00171">
    <property type="entry name" value="Aldedh"/>
    <property type="match status" value="1"/>
</dbReference>
<proteinExistence type="inferred from homology"/>
<dbReference type="AlphaFoldDB" id="A0A2H1HVF4"/>
<dbReference type="EC" id="1.2.1.3" evidence="7"/>
<evidence type="ECO:0000313" key="7">
    <source>
        <dbReference type="EMBL" id="SMX66888.1"/>
    </source>
</evidence>
<name>A0A2H1HVF4_9MICO</name>
<dbReference type="EMBL" id="FXZC01000001">
    <property type="protein sequence ID" value="SMX66888.1"/>
    <property type="molecule type" value="Genomic_DNA"/>
</dbReference>
<feature type="domain" description="Aldehyde dehydrogenase" evidence="6">
    <location>
        <begin position="35"/>
        <end position="487"/>
    </location>
</feature>
<dbReference type="FunFam" id="3.40.605.10:FF:000007">
    <property type="entry name" value="NAD/NADP-dependent betaine aldehyde dehydrogenase"/>
    <property type="match status" value="1"/>
</dbReference>
<dbReference type="InterPro" id="IPR016161">
    <property type="entry name" value="Ald_DH/histidinol_DH"/>
</dbReference>
<dbReference type="GeneID" id="99773937"/>
<dbReference type="PROSITE" id="PS00070">
    <property type="entry name" value="ALDEHYDE_DEHYDR_CYS"/>
    <property type="match status" value="1"/>
</dbReference>
<evidence type="ECO:0000256" key="5">
    <source>
        <dbReference type="SAM" id="MobiDB-lite"/>
    </source>
</evidence>
<dbReference type="Gene3D" id="3.40.309.10">
    <property type="entry name" value="Aldehyde Dehydrogenase, Chain A, domain 2"/>
    <property type="match status" value="1"/>
</dbReference>
<gene>
    <name evidence="7" type="ORF">BC102111_00650</name>
</gene>
<dbReference type="InterPro" id="IPR015590">
    <property type="entry name" value="Aldehyde_DH_dom"/>
</dbReference>
<organism evidence="7 8">
    <name type="scientific">Brevibacterium casei CIP 102111</name>
    <dbReference type="NCBI Taxonomy" id="1255625"/>
    <lineage>
        <taxon>Bacteria</taxon>
        <taxon>Bacillati</taxon>
        <taxon>Actinomycetota</taxon>
        <taxon>Actinomycetes</taxon>
        <taxon>Micrococcales</taxon>
        <taxon>Brevibacteriaceae</taxon>
        <taxon>Brevibacterium</taxon>
    </lineage>
</organism>
<feature type="region of interest" description="Disordered" evidence="5">
    <location>
        <begin position="1"/>
        <end position="45"/>
    </location>
</feature>
<dbReference type="CDD" id="cd07097">
    <property type="entry name" value="ALDH_KGSADH-YcbD"/>
    <property type="match status" value="1"/>
</dbReference>
<sequence length="493" mass="51697">MTQPQQSATAADSGEDSLVDNLIGGKRRGSDDRTLNRNPSDPADVIGSFARADEQTVRDAIAAANAAAPEWADFPAQQRFGILDRAGSLIAERADELADLLAREEGKQLGESRGEVLRASQIFKFFAGETIRNTGEIIDSVRPGLTAEMTHEPIGVVGIITPWNFPIAIPAWKIAPALAYGNTVVFKPAELVPGSAAALVDILVEAGLPDGVINLVMGPGRVVGEVLTTSADVDAITFTGSVPVGRGVIAAASEHGIRVQAEMGGKNPLVVLGDADLEAAADAAINGAFFSTGQRCTASSRLIVTDDVHDEFVALLKERMAALTVGDARAEGTDIGPVVSETQLEQDLRYIGIARDEGGEVTGGDRVEAATDGYFLAPALVTGTKPADTINVEEVFGPVASVIRVADYDEALAVANDTAFGLSAGIYTTSLKYSTHFKRYAQAGMVMVNAPTAGVDYHVSFGGRKGSSYGPREQARAAREFYTVQKTAYVNAG</sequence>
<dbReference type="InterPro" id="IPR029510">
    <property type="entry name" value="Ald_DH_CS_GLU"/>
</dbReference>
<dbReference type="GO" id="GO:0004029">
    <property type="term" value="F:aldehyde dehydrogenase (NAD+) activity"/>
    <property type="evidence" value="ECO:0007669"/>
    <property type="project" value="UniProtKB-EC"/>
</dbReference>
<dbReference type="Gene3D" id="3.40.605.10">
    <property type="entry name" value="Aldehyde Dehydrogenase, Chain A, domain 1"/>
    <property type="match status" value="1"/>
</dbReference>
<dbReference type="SUPFAM" id="SSF53720">
    <property type="entry name" value="ALDH-like"/>
    <property type="match status" value="1"/>
</dbReference>
<evidence type="ECO:0000313" key="8">
    <source>
        <dbReference type="Proteomes" id="UP000234333"/>
    </source>
</evidence>
<evidence type="ECO:0000259" key="6">
    <source>
        <dbReference type="Pfam" id="PF00171"/>
    </source>
</evidence>
<evidence type="ECO:0000256" key="2">
    <source>
        <dbReference type="ARBA" id="ARBA00023002"/>
    </source>
</evidence>
<accession>A0A2H1HVF4</accession>
<comment type="similarity">
    <text evidence="1 4">Belongs to the aldehyde dehydrogenase family.</text>
</comment>
<feature type="compositionally biased region" description="Polar residues" evidence="5">
    <location>
        <begin position="1"/>
        <end position="10"/>
    </location>
</feature>
<dbReference type="RefSeq" id="WP_197907818.1">
    <property type="nucleotide sequence ID" value="NZ_FXZC01000001.1"/>
</dbReference>